<evidence type="ECO:0000313" key="1">
    <source>
        <dbReference type="EMBL" id="EDO62951.1"/>
    </source>
</evidence>
<name>A7VNX0_9FIRM</name>
<gene>
    <name evidence="1" type="ORF">CLOLEP_00246</name>
</gene>
<reference evidence="1 2" key="2">
    <citation type="submission" date="2007-08" db="EMBL/GenBank/DDBJ databases">
        <authorList>
            <person name="Fulton L."/>
            <person name="Clifton S."/>
            <person name="Fulton B."/>
            <person name="Xu J."/>
            <person name="Minx P."/>
            <person name="Pepin K.H."/>
            <person name="Johnson M."/>
            <person name="Thiruvilangam P."/>
            <person name="Bhonagiri V."/>
            <person name="Nash W.E."/>
            <person name="Wang C."/>
            <person name="Mardis E.R."/>
            <person name="Wilson R.K."/>
        </authorList>
    </citation>
    <scope>NUCLEOTIDE SEQUENCE [LARGE SCALE GENOMIC DNA]</scope>
    <source>
        <strain evidence="1 2">DSM 753</strain>
    </source>
</reference>
<accession>A7VNX0</accession>
<dbReference type="Proteomes" id="UP000003490">
    <property type="component" value="Unassembled WGS sequence"/>
</dbReference>
<dbReference type="AlphaFoldDB" id="A7VNX0"/>
<comment type="caution">
    <text evidence="1">The sequence shown here is derived from an EMBL/GenBank/DDBJ whole genome shotgun (WGS) entry which is preliminary data.</text>
</comment>
<dbReference type="HOGENOM" id="CLU_2859802_0_0_9"/>
<proteinExistence type="predicted"/>
<dbReference type="EMBL" id="ABCB02000010">
    <property type="protein sequence ID" value="EDO62951.1"/>
    <property type="molecule type" value="Genomic_DNA"/>
</dbReference>
<evidence type="ECO:0000313" key="2">
    <source>
        <dbReference type="Proteomes" id="UP000003490"/>
    </source>
</evidence>
<sequence length="64" mass="7425">MELSSRLIQENILLAKMEFSQGHLCFFDIYGDCVDCLMGKHNRGVQIKRAKGGEIRFVHIKSRR</sequence>
<protein>
    <submittedName>
        <fullName evidence="1">Uncharacterized protein</fullName>
    </submittedName>
</protein>
<organism evidence="1 2">
    <name type="scientific">[Clostridium] leptum DSM 753</name>
    <dbReference type="NCBI Taxonomy" id="428125"/>
    <lineage>
        <taxon>Bacteria</taxon>
        <taxon>Bacillati</taxon>
        <taxon>Bacillota</taxon>
        <taxon>Clostridia</taxon>
        <taxon>Eubacteriales</taxon>
        <taxon>Oscillospiraceae</taxon>
        <taxon>Oscillospiraceae incertae sedis</taxon>
    </lineage>
</organism>
<reference evidence="1 2" key="1">
    <citation type="submission" date="2007-08" db="EMBL/GenBank/DDBJ databases">
        <title>Draft genome sequence of Clostridium leptum (DSM 753).</title>
        <authorList>
            <person name="Sudarsanam P."/>
            <person name="Ley R."/>
            <person name="Guruge J."/>
            <person name="Turnbaugh P.J."/>
            <person name="Mahowald M."/>
            <person name="Liep D."/>
            <person name="Gordon J."/>
        </authorList>
    </citation>
    <scope>NUCLEOTIDE SEQUENCE [LARGE SCALE GENOMIC DNA]</scope>
    <source>
        <strain evidence="1 2">DSM 753</strain>
    </source>
</reference>